<feature type="transmembrane region" description="Helical" evidence="7">
    <location>
        <begin position="484"/>
        <end position="507"/>
    </location>
</feature>
<feature type="region of interest" description="Disordered" evidence="6">
    <location>
        <begin position="209"/>
        <end position="231"/>
    </location>
</feature>
<proteinExistence type="predicted"/>
<protein>
    <submittedName>
        <fullName evidence="9">ABC transporter permease</fullName>
    </submittedName>
</protein>
<reference evidence="9 10" key="1">
    <citation type="submission" date="2023-03" db="EMBL/GenBank/DDBJ databases">
        <authorList>
            <person name="Shen W."/>
            <person name="Cai J."/>
        </authorList>
    </citation>
    <scope>NUCLEOTIDE SEQUENCE [LARGE SCALE GENOMIC DNA]</scope>
    <source>
        <strain evidence="9 10">B516</strain>
    </source>
</reference>
<dbReference type="AlphaFoldDB" id="A0ABD5FKW4"/>
<dbReference type="Pfam" id="PF02687">
    <property type="entry name" value="FtsX"/>
    <property type="match status" value="1"/>
</dbReference>
<evidence type="ECO:0000313" key="10">
    <source>
        <dbReference type="Proteomes" id="UP001253851"/>
    </source>
</evidence>
<name>A0ABD5FKW4_ENTCA</name>
<evidence type="ECO:0000256" key="1">
    <source>
        <dbReference type="ARBA" id="ARBA00004651"/>
    </source>
</evidence>
<evidence type="ECO:0000256" key="6">
    <source>
        <dbReference type="SAM" id="MobiDB-lite"/>
    </source>
</evidence>
<dbReference type="Proteomes" id="UP001253851">
    <property type="component" value="Unassembled WGS sequence"/>
</dbReference>
<evidence type="ECO:0000259" key="8">
    <source>
        <dbReference type="Pfam" id="PF02687"/>
    </source>
</evidence>
<dbReference type="EMBL" id="JARQDZ010000002">
    <property type="protein sequence ID" value="MDT2982482.1"/>
    <property type="molecule type" value="Genomic_DNA"/>
</dbReference>
<feature type="domain" description="ABC3 transporter permease C-terminal" evidence="8">
    <location>
        <begin position="367"/>
        <end position="511"/>
    </location>
</feature>
<comment type="subcellular location">
    <subcellularLocation>
        <location evidence="1">Cell membrane</location>
        <topology evidence="1">Multi-pass membrane protein</topology>
    </subcellularLocation>
</comment>
<evidence type="ECO:0000256" key="5">
    <source>
        <dbReference type="ARBA" id="ARBA00023136"/>
    </source>
</evidence>
<keyword evidence="5 7" id="KW-0472">Membrane</keyword>
<dbReference type="InterPro" id="IPR003838">
    <property type="entry name" value="ABC3_permease_C"/>
</dbReference>
<evidence type="ECO:0000313" key="9">
    <source>
        <dbReference type="EMBL" id="MDT2982482.1"/>
    </source>
</evidence>
<keyword evidence="3 7" id="KW-0812">Transmembrane</keyword>
<feature type="transmembrane region" description="Helical" evidence="7">
    <location>
        <begin position="366"/>
        <end position="387"/>
    </location>
</feature>
<keyword evidence="2" id="KW-1003">Cell membrane</keyword>
<organism evidence="9 10">
    <name type="scientific">Enterococcus casseliflavus</name>
    <name type="common">Enterococcus flavescens</name>
    <dbReference type="NCBI Taxonomy" id="37734"/>
    <lineage>
        <taxon>Bacteria</taxon>
        <taxon>Bacillati</taxon>
        <taxon>Bacillota</taxon>
        <taxon>Bacilli</taxon>
        <taxon>Lactobacillales</taxon>
        <taxon>Enterococcaceae</taxon>
        <taxon>Enterococcus</taxon>
    </lineage>
</organism>
<dbReference type="PANTHER" id="PTHR30572">
    <property type="entry name" value="MEMBRANE COMPONENT OF TRANSPORTER-RELATED"/>
    <property type="match status" value="1"/>
</dbReference>
<feature type="transmembrane region" description="Helical" evidence="7">
    <location>
        <begin position="407"/>
        <end position="428"/>
    </location>
</feature>
<dbReference type="PANTHER" id="PTHR30572:SF9">
    <property type="entry name" value="ABC TRANSPORTER PERMEASE PROTEIN"/>
    <property type="match status" value="1"/>
</dbReference>
<evidence type="ECO:0000256" key="7">
    <source>
        <dbReference type="SAM" id="Phobius"/>
    </source>
</evidence>
<dbReference type="GO" id="GO:0005886">
    <property type="term" value="C:plasma membrane"/>
    <property type="evidence" value="ECO:0007669"/>
    <property type="project" value="UniProtKB-SubCell"/>
</dbReference>
<feature type="compositionally biased region" description="Acidic residues" evidence="6">
    <location>
        <begin position="216"/>
        <end position="228"/>
    </location>
</feature>
<dbReference type="InterPro" id="IPR050250">
    <property type="entry name" value="Macrolide_Exporter_MacB"/>
</dbReference>
<accession>A0ABD5FKW4</accession>
<sequence length="516" mass="57228">MSLEEKTMNFWQRALKSITRRKGKSFILFLVLFILGNVIAGAVAIQQSTANVERETKRKMGNVATVEMDWEGFEKDHADASDEERSQEDFYPKPPALDVYEQIGQLSYVKYFDYQNQAWLETTKLKAYTPEDGSVGMGGNYFSLKGGNLVEPLDMQEGLIRLDEGEGLTEKDVSELTNAVLISKEIAELNNLSVGDQLVWDTRAEVMMEGGSSEGVSDDSEDATDETAESGNRVATFDYPVTIAGIFSVVKKDQSNQGSSSDQSNSQNSDQIWQVMDQINTFYASNNLVQDFNKLQSEKLWGQEVIEEESDAYYQPIFVLNSTDDVEAFKQEAGALLPQYYRVIANTDQYEQIAGGFTRLGVIANYIVIIASIATIFIISLVVLLFLRDRKQELGIYLSLGESRGKVIGQIVIEVLLVSLAALLLSLVTGNLLGGAVSNTLMQNDWMSNQNEMGGVYSGGLMAANIDYMDIKNAYQVSFSAGYIITYLLLGLGTVLLSAILPLLYILRLNPKKIMM</sequence>
<comment type="caution">
    <text evidence="9">The sequence shown here is derived from an EMBL/GenBank/DDBJ whole genome shotgun (WGS) entry which is preliminary data.</text>
</comment>
<evidence type="ECO:0000256" key="3">
    <source>
        <dbReference type="ARBA" id="ARBA00022692"/>
    </source>
</evidence>
<evidence type="ECO:0000256" key="2">
    <source>
        <dbReference type="ARBA" id="ARBA00022475"/>
    </source>
</evidence>
<dbReference type="RefSeq" id="WP_081091740.1">
    <property type="nucleotide sequence ID" value="NZ_BAAAXK010000001.1"/>
</dbReference>
<gene>
    <name evidence="9" type="ORF">P7I34_07395</name>
</gene>
<keyword evidence="4 7" id="KW-1133">Transmembrane helix</keyword>
<evidence type="ECO:0000256" key="4">
    <source>
        <dbReference type="ARBA" id="ARBA00022989"/>
    </source>
</evidence>